<dbReference type="InterPro" id="IPR052920">
    <property type="entry name" value="DNA-binding_regulatory"/>
</dbReference>
<dbReference type="InterPro" id="IPR022742">
    <property type="entry name" value="Hydrolase_4"/>
</dbReference>
<dbReference type="Gene3D" id="3.40.50.1820">
    <property type="entry name" value="alpha/beta hydrolase"/>
    <property type="match status" value="1"/>
</dbReference>
<dbReference type="AlphaFoldDB" id="A0AAV7ZE33"/>
<dbReference type="PANTHER" id="PTHR43358:SF4">
    <property type="entry name" value="ALPHA_BETA HYDROLASE FOLD-1 DOMAIN-CONTAINING PROTEIN"/>
    <property type="match status" value="1"/>
</dbReference>
<dbReference type="InterPro" id="IPR029058">
    <property type="entry name" value="AB_hydrolase_fold"/>
</dbReference>
<dbReference type="Proteomes" id="UP001146793">
    <property type="component" value="Unassembled WGS sequence"/>
</dbReference>
<dbReference type="SUPFAM" id="SSF53474">
    <property type="entry name" value="alpha/beta-Hydrolases"/>
    <property type="match status" value="1"/>
</dbReference>
<reference evidence="2" key="1">
    <citation type="submission" date="2022-08" db="EMBL/GenBank/DDBJ databases">
        <title>Novel sulphate-reducing endosymbionts in the free-living metamonad Anaeramoeba.</title>
        <authorList>
            <person name="Jerlstrom-Hultqvist J."/>
            <person name="Cepicka I."/>
            <person name="Gallot-Lavallee L."/>
            <person name="Salas-Leiva D."/>
            <person name="Curtis B.A."/>
            <person name="Zahonova K."/>
            <person name="Pipaliya S."/>
            <person name="Dacks J."/>
            <person name="Roger A.J."/>
        </authorList>
    </citation>
    <scope>NUCLEOTIDE SEQUENCE</scope>
    <source>
        <strain evidence="2">Busselton2</strain>
    </source>
</reference>
<organism evidence="2 3">
    <name type="scientific">Anaeramoeba flamelloides</name>
    <dbReference type="NCBI Taxonomy" id="1746091"/>
    <lineage>
        <taxon>Eukaryota</taxon>
        <taxon>Metamonada</taxon>
        <taxon>Anaeramoebidae</taxon>
        <taxon>Anaeramoeba</taxon>
    </lineage>
</organism>
<gene>
    <name evidence="2" type="ORF">M0812_15487</name>
</gene>
<dbReference type="EMBL" id="JANTQA010000032">
    <property type="protein sequence ID" value="KAJ3439460.1"/>
    <property type="molecule type" value="Genomic_DNA"/>
</dbReference>
<sequence length="410" mass="46733">MNFKNIKKSEYKGYYNEVVNQVIRPYRSEYSLNDLWNERTIGKTRVIRTPVEIKNERGLTLQCSYYRPKGSESTPLPTVIYCHGNAGNQSNAQEAVSLLLPSKVCVFGFDFSGCGLSEGEYISLGWFEKDDIKAVVKYLRSQEKQCSTIGLWGRSMGASSSIMYIVEDPSIAGLVLDSSFSDLKVLCNELIAMSGMKIPKLIVSAALKVIKKSIKKRAKFDINKVKPIDYMKSCFVPVLFAHAEQDNFINMSHSQNLYKAYQGDKNLITFDGDHNTQRPSFFRDSVSIFFKNTLNARSWDEEKDEQEDDELIQSLKTNTDLLENLNNNNNNNQFTGYGGYGQFGGYGDDNDPQLMQALLESMKDVKINQNQNQNQNQTENEKKTINNQVNLEDEMDEELRKVLELSKIEK</sequence>
<proteinExistence type="predicted"/>
<dbReference type="Pfam" id="PF12146">
    <property type="entry name" value="Hydrolase_4"/>
    <property type="match status" value="1"/>
</dbReference>
<name>A0AAV7ZE33_9EUKA</name>
<evidence type="ECO:0000259" key="1">
    <source>
        <dbReference type="Pfam" id="PF12146"/>
    </source>
</evidence>
<feature type="domain" description="Serine aminopeptidase S33" evidence="1">
    <location>
        <begin position="77"/>
        <end position="192"/>
    </location>
</feature>
<evidence type="ECO:0000313" key="2">
    <source>
        <dbReference type="EMBL" id="KAJ3439460.1"/>
    </source>
</evidence>
<dbReference type="PANTHER" id="PTHR43358">
    <property type="entry name" value="ALPHA/BETA-HYDROLASE"/>
    <property type="match status" value="1"/>
</dbReference>
<evidence type="ECO:0000313" key="3">
    <source>
        <dbReference type="Proteomes" id="UP001146793"/>
    </source>
</evidence>
<protein>
    <submittedName>
        <fullName evidence="2">Alpha/beta-hydrolase</fullName>
    </submittedName>
</protein>
<comment type="caution">
    <text evidence="2">The sequence shown here is derived from an EMBL/GenBank/DDBJ whole genome shotgun (WGS) entry which is preliminary data.</text>
</comment>
<accession>A0AAV7ZE33</accession>